<proteinExistence type="predicted"/>
<accession>A0ABQ6GZ64</accession>
<reference evidence="1 2" key="1">
    <citation type="submission" date="2023-03" db="EMBL/GenBank/DDBJ databases">
        <title>Draft genome sequence of Thalassotalea insulae KCTC 62186T.</title>
        <authorList>
            <person name="Sawabe T."/>
        </authorList>
    </citation>
    <scope>NUCLEOTIDE SEQUENCE [LARGE SCALE GENOMIC DNA]</scope>
    <source>
        <strain evidence="1 2">KCTC 62186</strain>
    </source>
</reference>
<evidence type="ECO:0000313" key="2">
    <source>
        <dbReference type="Proteomes" id="UP001157186"/>
    </source>
</evidence>
<gene>
    <name evidence="1" type="ORF">tinsulaeT_38840</name>
</gene>
<sequence length="104" mass="11120">MRTLFFLTLFFTLSAHGGSAEGKVVSIIAHSDGGNGHGVFMFVLDGERSDVPTCSTDAGGKAWAQSLEKESGRAMYSLVLSAQAQNKTIKIIGYGNCDTWGDRE</sequence>
<dbReference type="EMBL" id="BSST01000002">
    <property type="protein sequence ID" value="GLX80544.1"/>
    <property type="molecule type" value="Genomic_DNA"/>
</dbReference>
<organism evidence="1 2">
    <name type="scientific">Thalassotalea insulae</name>
    <dbReference type="NCBI Taxonomy" id="2056778"/>
    <lineage>
        <taxon>Bacteria</taxon>
        <taxon>Pseudomonadati</taxon>
        <taxon>Pseudomonadota</taxon>
        <taxon>Gammaproteobacteria</taxon>
        <taxon>Alteromonadales</taxon>
        <taxon>Colwelliaceae</taxon>
        <taxon>Thalassotalea</taxon>
    </lineage>
</organism>
<comment type="caution">
    <text evidence="1">The sequence shown here is derived from an EMBL/GenBank/DDBJ whole genome shotgun (WGS) entry which is preliminary data.</text>
</comment>
<protein>
    <recommendedName>
        <fullName evidence="3">PLAT domain-containing protein</fullName>
    </recommendedName>
</protein>
<evidence type="ECO:0008006" key="3">
    <source>
        <dbReference type="Google" id="ProtNLM"/>
    </source>
</evidence>
<evidence type="ECO:0000313" key="1">
    <source>
        <dbReference type="EMBL" id="GLX80544.1"/>
    </source>
</evidence>
<keyword evidence="2" id="KW-1185">Reference proteome</keyword>
<dbReference type="Proteomes" id="UP001157186">
    <property type="component" value="Unassembled WGS sequence"/>
</dbReference>
<name>A0ABQ6GZ64_9GAMM</name>
<dbReference type="RefSeq" id="WP_284246664.1">
    <property type="nucleotide sequence ID" value="NZ_BSST01000002.1"/>
</dbReference>